<accession>A0A511Z6Z7</accession>
<feature type="transmembrane region" description="Helical" evidence="1">
    <location>
        <begin position="43"/>
        <end position="61"/>
    </location>
</feature>
<dbReference type="Pfam" id="PF13789">
    <property type="entry name" value="DUF4181"/>
    <property type="match status" value="1"/>
</dbReference>
<keyword evidence="1" id="KW-1133">Transmembrane helix</keyword>
<feature type="transmembrane region" description="Helical" evidence="1">
    <location>
        <begin position="67"/>
        <end position="85"/>
    </location>
</feature>
<name>A0A511Z6Z7_9BACL</name>
<reference evidence="2 3" key="1">
    <citation type="submission" date="2019-07" db="EMBL/GenBank/DDBJ databases">
        <title>Whole genome shotgun sequence of Sporosarcina luteola NBRC 105378.</title>
        <authorList>
            <person name="Hosoyama A."/>
            <person name="Uohara A."/>
            <person name="Ohji S."/>
            <person name="Ichikawa N."/>
        </authorList>
    </citation>
    <scope>NUCLEOTIDE SEQUENCE [LARGE SCALE GENOMIC DNA]</scope>
    <source>
        <strain evidence="2 3">NBRC 105378</strain>
    </source>
</reference>
<protein>
    <recommendedName>
        <fullName evidence="4">DUF4181 domain-containing protein</fullName>
    </recommendedName>
</protein>
<dbReference type="AlphaFoldDB" id="A0A511Z6Z7"/>
<evidence type="ECO:0008006" key="4">
    <source>
        <dbReference type="Google" id="ProtNLM"/>
    </source>
</evidence>
<evidence type="ECO:0000256" key="1">
    <source>
        <dbReference type="SAM" id="Phobius"/>
    </source>
</evidence>
<keyword evidence="1" id="KW-0812">Transmembrane</keyword>
<gene>
    <name evidence="2" type="primary">ywrE</name>
    <name evidence="2" type="ORF">SLU01_15380</name>
</gene>
<dbReference type="RefSeq" id="WP_147056951.1">
    <property type="nucleotide sequence ID" value="NZ_BJYL01000020.1"/>
</dbReference>
<comment type="caution">
    <text evidence="2">The sequence shown here is derived from an EMBL/GenBank/DDBJ whole genome shotgun (WGS) entry which is preliminary data.</text>
</comment>
<organism evidence="2 3">
    <name type="scientific">Sporosarcina luteola</name>
    <dbReference type="NCBI Taxonomy" id="582850"/>
    <lineage>
        <taxon>Bacteria</taxon>
        <taxon>Bacillati</taxon>
        <taxon>Bacillota</taxon>
        <taxon>Bacilli</taxon>
        <taxon>Bacillales</taxon>
        <taxon>Caryophanaceae</taxon>
        <taxon>Sporosarcina</taxon>
    </lineage>
</organism>
<dbReference type="InterPro" id="IPR025441">
    <property type="entry name" value="DUF4181"/>
</dbReference>
<dbReference type="EMBL" id="BJYL01000020">
    <property type="protein sequence ID" value="GEN83226.1"/>
    <property type="molecule type" value="Genomic_DNA"/>
</dbReference>
<feature type="transmembrane region" description="Helical" evidence="1">
    <location>
        <begin position="6"/>
        <end position="22"/>
    </location>
</feature>
<feature type="transmembrane region" description="Helical" evidence="1">
    <location>
        <begin position="97"/>
        <end position="115"/>
    </location>
</feature>
<sequence length="118" mass="14218">MFKFYIFIALILVINSVLTKFLRKKYNIIDPKRIRYMSNTHKWVEIILIILFVISLVFLWFFEDLVLVYVLIAIGSVAYIFRAFVEYKYEQEEKEYIITLVDFGSLWVPFAILLVDFI</sequence>
<dbReference type="Proteomes" id="UP000321901">
    <property type="component" value="Unassembled WGS sequence"/>
</dbReference>
<proteinExistence type="predicted"/>
<evidence type="ECO:0000313" key="3">
    <source>
        <dbReference type="Proteomes" id="UP000321901"/>
    </source>
</evidence>
<evidence type="ECO:0000313" key="2">
    <source>
        <dbReference type="EMBL" id="GEN83226.1"/>
    </source>
</evidence>
<keyword evidence="3" id="KW-1185">Reference proteome</keyword>
<keyword evidence="1" id="KW-0472">Membrane</keyword>